<dbReference type="Pfam" id="PF05686">
    <property type="entry name" value="Glyco_transf_90"/>
    <property type="match status" value="1"/>
</dbReference>
<accession>A0A6S6TS95</accession>
<sequence>MNVNKIFNNQYLRIDLSKNTKPPYYLRNILIFLTPSFFYQNKLQRLLTHKKNIKYIEKRVNYYNKIEHNFTLKSAKSIKKFKKEKKKTYFFDLYKYLTYFNENFKITYLFGDIVHVPEEPTLLKSRPISDDNKNSVLLNLDKVRHFIFLDDAIQFEDKKDLLVWRGKAHQEHRKYFLNKFYTHPLCDVGQIVKRQDKENIPWEKPKMSLKEQLNYKFILAIEGNDVASNLKWVMSSNSLAFMTKPKYETWFMEGTLLPNHHYVLLKDDYSDLEEKIQYYSKHLNEAQEIIANAHAYIAQFKNQKREDIIALKVLEKYFYYASQPEGNR</sequence>
<reference evidence="3" key="1">
    <citation type="submission" date="2020-01" db="EMBL/GenBank/DDBJ databases">
        <authorList>
            <person name="Meier V. D."/>
            <person name="Meier V D."/>
        </authorList>
    </citation>
    <scope>NUCLEOTIDE SEQUENCE</scope>
    <source>
        <strain evidence="3">HLG_WM_MAG_04</strain>
    </source>
</reference>
<dbReference type="EMBL" id="CACVAX010000053">
    <property type="protein sequence ID" value="CAA6819138.1"/>
    <property type="molecule type" value="Genomic_DNA"/>
</dbReference>
<dbReference type="PANTHER" id="PTHR12203">
    <property type="entry name" value="KDEL LYS-ASP-GLU-LEU CONTAINING - RELATED"/>
    <property type="match status" value="1"/>
</dbReference>
<dbReference type="PANTHER" id="PTHR12203:SF35">
    <property type="entry name" value="PROTEIN O-GLUCOSYLTRANSFERASE 1"/>
    <property type="match status" value="1"/>
</dbReference>
<keyword evidence="1" id="KW-0808">Transferase</keyword>
<evidence type="ECO:0000313" key="3">
    <source>
        <dbReference type="EMBL" id="CAA6819138.1"/>
    </source>
</evidence>
<evidence type="ECO:0000259" key="2">
    <source>
        <dbReference type="SMART" id="SM00672"/>
    </source>
</evidence>
<dbReference type="InterPro" id="IPR006598">
    <property type="entry name" value="CAP10"/>
</dbReference>
<organism evidence="3">
    <name type="scientific">uncultured Sulfurovum sp</name>
    <dbReference type="NCBI Taxonomy" id="269237"/>
    <lineage>
        <taxon>Bacteria</taxon>
        <taxon>Pseudomonadati</taxon>
        <taxon>Campylobacterota</taxon>
        <taxon>Epsilonproteobacteria</taxon>
        <taxon>Campylobacterales</taxon>
        <taxon>Sulfurovaceae</taxon>
        <taxon>Sulfurovum</taxon>
        <taxon>environmental samples</taxon>
    </lineage>
</organism>
<dbReference type="GO" id="GO:0016740">
    <property type="term" value="F:transferase activity"/>
    <property type="evidence" value="ECO:0007669"/>
    <property type="project" value="UniProtKB-KW"/>
</dbReference>
<dbReference type="SMART" id="SM00672">
    <property type="entry name" value="CAP10"/>
    <property type="match status" value="1"/>
</dbReference>
<protein>
    <submittedName>
        <fullName evidence="3">LpsA protein</fullName>
    </submittedName>
</protein>
<evidence type="ECO:0000256" key="1">
    <source>
        <dbReference type="ARBA" id="ARBA00022679"/>
    </source>
</evidence>
<dbReference type="InterPro" id="IPR051091">
    <property type="entry name" value="O-Glucosyltr/Glycosyltrsf_90"/>
</dbReference>
<dbReference type="AlphaFoldDB" id="A0A6S6TS95"/>
<feature type="domain" description="Glycosyl transferase CAP10" evidence="2">
    <location>
        <begin position="90"/>
        <end position="318"/>
    </location>
</feature>
<name>A0A6S6TS95_9BACT</name>
<proteinExistence type="predicted"/>
<gene>
    <name evidence="3" type="ORF">HELGO_WM8674</name>
</gene>